<proteinExistence type="predicted"/>
<keyword evidence="1" id="KW-0548">Nucleotidyltransferase</keyword>
<organism evidence="1 2">
    <name type="scientific">Phytophthora palmivora</name>
    <dbReference type="NCBI Taxonomy" id="4796"/>
    <lineage>
        <taxon>Eukaryota</taxon>
        <taxon>Sar</taxon>
        <taxon>Stramenopiles</taxon>
        <taxon>Oomycota</taxon>
        <taxon>Peronosporomycetes</taxon>
        <taxon>Peronosporales</taxon>
        <taxon>Peronosporaceae</taxon>
        <taxon>Phytophthora</taxon>
    </lineage>
</organism>
<reference evidence="1 2" key="1">
    <citation type="journal article" date="2017" name="Genome Biol. Evol.">
        <title>Phytophthora megakarya and P. palmivora, closely related causal agents of cacao black pod rot, underwent increases in genome sizes and gene numbers by different mechanisms.</title>
        <authorList>
            <person name="Ali S.S."/>
            <person name="Shao J."/>
            <person name="Lary D.J."/>
            <person name="Kronmiller B."/>
            <person name="Shen D."/>
            <person name="Strem M.D."/>
            <person name="Amoako-Attah I."/>
            <person name="Akrofi A.Y."/>
            <person name="Begoude B.A."/>
            <person name="Ten Hoopen G.M."/>
            <person name="Coulibaly K."/>
            <person name="Kebe B.I."/>
            <person name="Melnick R.L."/>
            <person name="Guiltinan M.J."/>
            <person name="Tyler B.M."/>
            <person name="Meinhardt L.W."/>
            <person name="Bailey B.A."/>
        </authorList>
    </citation>
    <scope>NUCLEOTIDE SEQUENCE [LARGE SCALE GENOMIC DNA]</scope>
    <source>
        <strain evidence="2">sbr112.9</strain>
    </source>
</reference>
<dbReference type="GO" id="GO:0003676">
    <property type="term" value="F:nucleic acid binding"/>
    <property type="evidence" value="ECO:0007669"/>
    <property type="project" value="InterPro"/>
</dbReference>
<name>A0A2P4XYJ6_9STRA</name>
<gene>
    <name evidence="1" type="ORF">PHPALM_12898</name>
</gene>
<dbReference type="GO" id="GO:0003964">
    <property type="term" value="F:RNA-directed DNA polymerase activity"/>
    <property type="evidence" value="ECO:0007669"/>
    <property type="project" value="UniProtKB-KW"/>
</dbReference>
<comment type="caution">
    <text evidence="1">The sequence shown here is derived from an EMBL/GenBank/DDBJ whole genome shotgun (WGS) entry which is preliminary data.</text>
</comment>
<protein>
    <submittedName>
        <fullName evidence="1">Reverse transcriptase</fullName>
    </submittedName>
</protein>
<dbReference type="EMBL" id="NCKW01006879">
    <property type="protein sequence ID" value="POM70633.1"/>
    <property type="molecule type" value="Genomic_DNA"/>
</dbReference>
<dbReference type="OrthoDB" id="107161at2759"/>
<dbReference type="Proteomes" id="UP000237271">
    <property type="component" value="Unassembled WGS sequence"/>
</dbReference>
<evidence type="ECO:0000313" key="2">
    <source>
        <dbReference type="Proteomes" id="UP000237271"/>
    </source>
</evidence>
<evidence type="ECO:0000313" key="1">
    <source>
        <dbReference type="EMBL" id="POM70633.1"/>
    </source>
</evidence>
<sequence length="85" mass="9509">MSDFFRSFNKIVGQRQRATMAYRPQANGTTERMVGTLTRAVKMISISEIETNTQSASPSRSTLPKIASEEIPRSICYTAGIHDLR</sequence>
<keyword evidence="1" id="KW-0695">RNA-directed DNA polymerase</keyword>
<accession>A0A2P4XYJ6</accession>
<dbReference type="InterPro" id="IPR012337">
    <property type="entry name" value="RNaseH-like_sf"/>
</dbReference>
<dbReference type="SUPFAM" id="SSF53098">
    <property type="entry name" value="Ribonuclease H-like"/>
    <property type="match status" value="1"/>
</dbReference>
<keyword evidence="2" id="KW-1185">Reference proteome</keyword>
<dbReference type="AlphaFoldDB" id="A0A2P4XYJ6"/>
<dbReference type="InterPro" id="IPR036397">
    <property type="entry name" value="RNaseH_sf"/>
</dbReference>
<dbReference type="Gene3D" id="3.30.420.10">
    <property type="entry name" value="Ribonuclease H-like superfamily/Ribonuclease H"/>
    <property type="match status" value="1"/>
</dbReference>
<keyword evidence="1" id="KW-0808">Transferase</keyword>